<dbReference type="Proteomes" id="UP000030008">
    <property type="component" value="Unassembled WGS sequence"/>
</dbReference>
<dbReference type="Gene3D" id="1.10.10.10">
    <property type="entry name" value="Winged helix-like DNA-binding domain superfamily/Winged helix DNA-binding domain"/>
    <property type="match status" value="1"/>
</dbReference>
<dbReference type="Proteomes" id="UP001203972">
    <property type="component" value="Unassembled WGS sequence"/>
</dbReference>
<evidence type="ECO:0000313" key="7">
    <source>
        <dbReference type="EMBL" id="MZH57039.1"/>
    </source>
</evidence>
<dbReference type="EMBL" id="JAKTMA010000053">
    <property type="protein sequence ID" value="MCR0235179.1"/>
    <property type="molecule type" value="Genomic_DNA"/>
</dbReference>
<proteinExistence type="predicted"/>
<dbReference type="InterPro" id="IPR047796">
    <property type="entry name" value="SdpR-like_repress"/>
</dbReference>
<protein>
    <submittedName>
        <fullName evidence="5">ArsR family transcriptional regulator</fullName>
    </submittedName>
    <submittedName>
        <fullName evidence="6">Autorepressor SdpR family transcription factor</fullName>
    </submittedName>
    <submittedName>
        <fullName evidence="8">Winged helix-turn-helix transcriptional regulator</fullName>
    </submittedName>
</protein>
<dbReference type="AlphaFoldDB" id="A0A099IBQ9"/>
<evidence type="ECO:0000313" key="9">
    <source>
        <dbReference type="EMBL" id="RGC12573.1"/>
    </source>
</evidence>
<dbReference type="Proteomes" id="UP000604383">
    <property type="component" value="Unassembled WGS sequence"/>
</dbReference>
<dbReference type="PROSITE" id="PS50987">
    <property type="entry name" value="HTH_ARSR_2"/>
    <property type="match status" value="1"/>
</dbReference>
<evidence type="ECO:0000256" key="2">
    <source>
        <dbReference type="ARBA" id="ARBA00023125"/>
    </source>
</evidence>
<dbReference type="Proteomes" id="UP000260025">
    <property type="component" value="Unassembled WGS sequence"/>
</dbReference>
<reference evidence="9 11" key="2">
    <citation type="submission" date="2018-08" db="EMBL/GenBank/DDBJ databases">
        <title>A genome reference for cultivated species of the human gut microbiota.</title>
        <authorList>
            <person name="Zou Y."/>
            <person name="Xue W."/>
            <person name="Luo G."/>
        </authorList>
    </citation>
    <scope>NUCLEOTIDE SEQUENCE [LARGE SCALE GENOMIC DNA]</scope>
    <source>
        <strain evidence="9 11">OF01-2LB</strain>
    </source>
</reference>
<accession>A0A099IBQ9</accession>
<evidence type="ECO:0000313" key="5">
    <source>
        <dbReference type="EMBL" id="KGJ54971.1"/>
    </source>
</evidence>
<dbReference type="InterPro" id="IPR051081">
    <property type="entry name" value="HTH_MetalResp_TranReg"/>
</dbReference>
<dbReference type="SMART" id="SM00418">
    <property type="entry name" value="HTH_ARSR"/>
    <property type="match status" value="1"/>
</dbReference>
<evidence type="ECO:0000256" key="3">
    <source>
        <dbReference type="ARBA" id="ARBA00023163"/>
    </source>
</evidence>
<dbReference type="CDD" id="cd00090">
    <property type="entry name" value="HTH_ARSR"/>
    <property type="match status" value="1"/>
</dbReference>
<reference evidence="5 10" key="1">
    <citation type="submission" date="2014-08" db="EMBL/GenBank/DDBJ databases">
        <title>Clostridium innocuum, an unnegligible vancomycin-resistant pathogen causing extra-intestinal infections.</title>
        <authorList>
            <person name="Feng Y."/>
            <person name="Chiu C.-H."/>
        </authorList>
    </citation>
    <scope>NUCLEOTIDE SEQUENCE [LARGE SCALE GENOMIC DNA]</scope>
    <source>
        <strain evidence="5 10">AN88</strain>
    </source>
</reference>
<evidence type="ECO:0000313" key="6">
    <source>
        <dbReference type="EMBL" id="MCR0235179.1"/>
    </source>
</evidence>
<reference evidence="8 12" key="4">
    <citation type="submission" date="2020-02" db="EMBL/GenBank/DDBJ databases">
        <authorList>
            <person name="Kociolek L.K."/>
            <person name="Ozer E.A."/>
        </authorList>
    </citation>
    <scope>NUCLEOTIDE SEQUENCE [LARGE SCALE GENOMIC DNA]</scope>
    <source>
        <strain evidence="8 12">ATCC 14501</strain>
    </source>
</reference>
<gene>
    <name evidence="5" type="ORF">CIAN88_00790</name>
    <name evidence="9" type="ORF">DXA38_16505</name>
    <name evidence="8" type="ORF">G4D54_13600</name>
    <name evidence="7" type="ORF">GT664_15125</name>
    <name evidence="6" type="ORF">MKC95_20640</name>
</gene>
<keyword evidence="1" id="KW-0805">Transcription regulation</keyword>
<evidence type="ECO:0000259" key="4">
    <source>
        <dbReference type="PROSITE" id="PS50987"/>
    </source>
</evidence>
<feature type="domain" description="HTH arsR-type" evidence="4">
    <location>
        <begin position="1"/>
        <end position="89"/>
    </location>
</feature>
<dbReference type="Pfam" id="PF01022">
    <property type="entry name" value="HTH_5"/>
    <property type="match status" value="1"/>
</dbReference>
<organism evidence="5 10">
    <name type="scientific">Clostridium innocuum</name>
    <dbReference type="NCBI Taxonomy" id="1522"/>
    <lineage>
        <taxon>Bacteria</taxon>
        <taxon>Bacillati</taxon>
        <taxon>Bacillota</taxon>
        <taxon>Clostridia</taxon>
        <taxon>Eubacteriales</taxon>
        <taxon>Clostridiaceae</taxon>
        <taxon>Clostridium</taxon>
    </lineage>
</organism>
<reference evidence="6" key="5">
    <citation type="journal article" date="2022" name="Clin. Infect. Dis.">
        <title>Association between Clostridium innocuum and antibiotic-associated diarrhea in adults and children: A cross-sectional study and comparative genomics analysis.</title>
        <authorList>
            <person name="Cherny K.E."/>
            <person name="Muscat E.B."/>
            <person name="Balaji A."/>
            <person name="Mukherjee J."/>
            <person name="Ozer E.A."/>
            <person name="Angarone M.P."/>
            <person name="Hauser A.R."/>
            <person name="Sichel J.S."/>
            <person name="Amponsah E."/>
            <person name="Kociolek L.K."/>
        </authorList>
    </citation>
    <scope>NUCLEOTIDE SEQUENCE</scope>
    <source>
        <strain evidence="6">NU1-AC-029v</strain>
    </source>
</reference>
<dbReference type="Proteomes" id="UP000503330">
    <property type="component" value="Chromosome"/>
</dbReference>
<evidence type="ECO:0000256" key="1">
    <source>
        <dbReference type="ARBA" id="ARBA00023015"/>
    </source>
</evidence>
<dbReference type="InterPro" id="IPR036388">
    <property type="entry name" value="WH-like_DNA-bd_sf"/>
</dbReference>
<dbReference type="GeneID" id="61926591"/>
<dbReference type="NCBIfam" id="NF033789">
    <property type="entry name" value="repress_SdpR"/>
    <property type="match status" value="1"/>
</dbReference>
<dbReference type="EMBL" id="JQIF01000002">
    <property type="protein sequence ID" value="KGJ54971.1"/>
    <property type="molecule type" value="Genomic_DNA"/>
</dbReference>
<evidence type="ECO:0000313" key="12">
    <source>
        <dbReference type="Proteomes" id="UP000503330"/>
    </source>
</evidence>
<evidence type="ECO:0000313" key="8">
    <source>
        <dbReference type="EMBL" id="QJA03405.1"/>
    </source>
</evidence>
<sequence>MGFQETFKALSDPTRREIVNLLKDGKRSAGDIVSHFSSTNATISHHLSILRKAGLITDEKQGKYIYYELNTSVIDEIIGWITSLKGEEQ</sequence>
<name>A0A099IBQ9_CLOIN</name>
<evidence type="ECO:0000313" key="10">
    <source>
        <dbReference type="Proteomes" id="UP000030008"/>
    </source>
</evidence>
<reference evidence="7" key="3">
    <citation type="journal article" date="2019" name="Nat. Med.">
        <title>A library of human gut bacterial isolates paired with longitudinal multiomics data enables mechanistic microbiome research.</title>
        <authorList>
            <person name="Poyet M."/>
            <person name="Groussin M."/>
            <person name="Gibbons S.M."/>
            <person name="Avila-Pacheco J."/>
            <person name="Jiang X."/>
            <person name="Kearney S.M."/>
            <person name="Perrotta A.R."/>
            <person name="Berdy B."/>
            <person name="Zhao S."/>
            <person name="Lieberman T.D."/>
            <person name="Swanson P.K."/>
            <person name="Smith M."/>
            <person name="Roesemann S."/>
            <person name="Alexander J.E."/>
            <person name="Rich S.A."/>
            <person name="Livny J."/>
            <person name="Vlamakis H."/>
            <person name="Clish C."/>
            <person name="Bullock K."/>
            <person name="Deik A."/>
            <person name="Scott J."/>
            <person name="Pierce K.A."/>
            <person name="Xavier R.J."/>
            <person name="Alm E.J."/>
        </authorList>
    </citation>
    <scope>NUCLEOTIDE SEQUENCE</scope>
    <source>
        <strain evidence="7">BIOML-A12</strain>
    </source>
</reference>
<dbReference type="PANTHER" id="PTHR33154">
    <property type="entry name" value="TRANSCRIPTIONAL REGULATOR, ARSR FAMILY"/>
    <property type="match status" value="1"/>
</dbReference>
<dbReference type="NCBIfam" id="NF033788">
    <property type="entry name" value="HTH_metalloreg"/>
    <property type="match status" value="1"/>
</dbReference>
<dbReference type="OrthoDB" id="9799175at2"/>
<dbReference type="PRINTS" id="PR00778">
    <property type="entry name" value="HTHARSR"/>
</dbReference>
<dbReference type="GO" id="GO:0003700">
    <property type="term" value="F:DNA-binding transcription factor activity"/>
    <property type="evidence" value="ECO:0007669"/>
    <property type="project" value="InterPro"/>
</dbReference>
<dbReference type="InterPro" id="IPR011991">
    <property type="entry name" value="ArsR-like_HTH"/>
</dbReference>
<keyword evidence="2" id="KW-0238">DNA-binding</keyword>
<dbReference type="EMBL" id="CP048838">
    <property type="protein sequence ID" value="QJA03405.1"/>
    <property type="molecule type" value="Genomic_DNA"/>
</dbReference>
<dbReference type="EMBL" id="QVEV01000029">
    <property type="protein sequence ID" value="RGC12573.1"/>
    <property type="molecule type" value="Genomic_DNA"/>
</dbReference>
<dbReference type="InterPro" id="IPR001845">
    <property type="entry name" value="HTH_ArsR_DNA-bd_dom"/>
</dbReference>
<evidence type="ECO:0000313" key="11">
    <source>
        <dbReference type="Proteomes" id="UP000260025"/>
    </source>
</evidence>
<dbReference type="SUPFAM" id="SSF46785">
    <property type="entry name" value="Winged helix' DNA-binding domain"/>
    <property type="match status" value="1"/>
</dbReference>
<dbReference type="GO" id="GO:0003677">
    <property type="term" value="F:DNA binding"/>
    <property type="evidence" value="ECO:0007669"/>
    <property type="project" value="UniProtKB-KW"/>
</dbReference>
<dbReference type="EMBL" id="WWTN01000028">
    <property type="protein sequence ID" value="MZH57039.1"/>
    <property type="molecule type" value="Genomic_DNA"/>
</dbReference>
<dbReference type="InterPro" id="IPR036390">
    <property type="entry name" value="WH_DNA-bd_sf"/>
</dbReference>
<dbReference type="PANTHER" id="PTHR33154:SF33">
    <property type="entry name" value="TRANSCRIPTIONAL REPRESSOR SDPR"/>
    <property type="match status" value="1"/>
</dbReference>
<keyword evidence="3" id="KW-0804">Transcription</keyword>
<dbReference type="RefSeq" id="WP_002610489.1">
    <property type="nucleotide sequence ID" value="NZ_AP025565.1"/>
</dbReference>